<evidence type="ECO:0000259" key="1">
    <source>
        <dbReference type="Pfam" id="PF03732"/>
    </source>
</evidence>
<dbReference type="AlphaFoldDB" id="A0A2Z6ZQW5"/>
<name>A0A2Z6ZQW5_9LAMI</name>
<evidence type="ECO:0000313" key="3">
    <source>
        <dbReference type="Proteomes" id="UP000250235"/>
    </source>
</evidence>
<organism evidence="2 3">
    <name type="scientific">Dorcoceras hygrometricum</name>
    <dbReference type="NCBI Taxonomy" id="472368"/>
    <lineage>
        <taxon>Eukaryota</taxon>
        <taxon>Viridiplantae</taxon>
        <taxon>Streptophyta</taxon>
        <taxon>Embryophyta</taxon>
        <taxon>Tracheophyta</taxon>
        <taxon>Spermatophyta</taxon>
        <taxon>Magnoliopsida</taxon>
        <taxon>eudicotyledons</taxon>
        <taxon>Gunneridae</taxon>
        <taxon>Pentapetalae</taxon>
        <taxon>asterids</taxon>
        <taxon>lamiids</taxon>
        <taxon>Lamiales</taxon>
        <taxon>Gesneriaceae</taxon>
        <taxon>Didymocarpoideae</taxon>
        <taxon>Trichosporeae</taxon>
        <taxon>Loxocarpinae</taxon>
        <taxon>Dorcoceras</taxon>
    </lineage>
</organism>
<dbReference type="InterPro" id="IPR005162">
    <property type="entry name" value="Retrotrans_gag_dom"/>
</dbReference>
<reference evidence="2 3" key="1">
    <citation type="journal article" date="2015" name="Proc. Natl. Acad. Sci. U.S.A.">
        <title>The resurrection genome of Boea hygrometrica: A blueprint for survival of dehydration.</title>
        <authorList>
            <person name="Xiao L."/>
            <person name="Yang G."/>
            <person name="Zhang L."/>
            <person name="Yang X."/>
            <person name="Zhao S."/>
            <person name="Ji Z."/>
            <person name="Zhou Q."/>
            <person name="Hu M."/>
            <person name="Wang Y."/>
            <person name="Chen M."/>
            <person name="Xu Y."/>
            <person name="Jin H."/>
            <person name="Xiao X."/>
            <person name="Hu G."/>
            <person name="Bao F."/>
            <person name="Hu Y."/>
            <person name="Wan P."/>
            <person name="Li L."/>
            <person name="Deng X."/>
            <person name="Kuang T."/>
            <person name="Xiang C."/>
            <person name="Zhu J.K."/>
            <person name="Oliver M.J."/>
            <person name="He Y."/>
        </authorList>
    </citation>
    <scope>NUCLEOTIDE SEQUENCE [LARGE SCALE GENOMIC DNA]</scope>
    <source>
        <strain evidence="3">cv. XS01</strain>
    </source>
</reference>
<keyword evidence="3" id="KW-1185">Reference proteome</keyword>
<dbReference type="OrthoDB" id="1936908at2759"/>
<sequence>MNPPVFNGDDSSEDPDSWLRNIIGLFDRVQYDDGLRLSLVTLLLRKAAERWWRGASSTLEETGVGICWDSLCTTFRQENVPEFYVNAREREFDHLEQGSMCETWICNFDCNIGMNRYI</sequence>
<dbReference type="Pfam" id="PF03732">
    <property type="entry name" value="Retrotrans_gag"/>
    <property type="match status" value="1"/>
</dbReference>
<gene>
    <name evidence="2" type="ORF">F511_47519</name>
</gene>
<dbReference type="Proteomes" id="UP000250235">
    <property type="component" value="Unassembled WGS sequence"/>
</dbReference>
<dbReference type="EMBL" id="KV242903">
    <property type="protein sequence ID" value="KZT75456.1"/>
    <property type="molecule type" value="Genomic_DNA"/>
</dbReference>
<proteinExistence type="predicted"/>
<accession>A0A2Z6ZQW5</accession>
<feature type="domain" description="Retrotransposon gag" evidence="1">
    <location>
        <begin position="39"/>
        <end position="100"/>
    </location>
</feature>
<protein>
    <recommendedName>
        <fullName evidence="1">Retrotransposon gag domain-containing protein</fullName>
    </recommendedName>
</protein>
<evidence type="ECO:0000313" key="2">
    <source>
        <dbReference type="EMBL" id="KZT75456.1"/>
    </source>
</evidence>